<dbReference type="Pfam" id="PF14281">
    <property type="entry name" value="PDDEXK_4"/>
    <property type="match status" value="1"/>
</dbReference>
<reference evidence="1 2" key="1">
    <citation type="submission" date="2018-07" db="EMBL/GenBank/DDBJ databases">
        <title>The role of parmesan cheese in vectoring bovine microbiota.</title>
        <authorList>
            <person name="Lugli G.A."/>
            <person name="Milani C."/>
        </authorList>
    </citation>
    <scope>NUCLEOTIDE SEQUENCE [LARGE SCALE GENOMIC DNA]</scope>
    <source>
        <strain evidence="1 2">BMONG18</strain>
    </source>
</reference>
<accession>A0A423UFV3</accession>
<name>A0A423UFV3_9BIFI</name>
<dbReference type="Proteomes" id="UP000285266">
    <property type="component" value="Unassembled WGS sequence"/>
</dbReference>
<organism evidence="1 2">
    <name type="scientific">Bifidobacterium mongoliense</name>
    <dbReference type="NCBI Taxonomy" id="518643"/>
    <lineage>
        <taxon>Bacteria</taxon>
        <taxon>Bacillati</taxon>
        <taxon>Actinomycetota</taxon>
        <taxon>Actinomycetes</taxon>
        <taxon>Bifidobacteriales</taxon>
        <taxon>Bifidobacteriaceae</taxon>
        <taxon>Bifidobacterium</taxon>
    </lineage>
</organism>
<evidence type="ECO:0000313" key="2">
    <source>
        <dbReference type="Proteomes" id="UP000285266"/>
    </source>
</evidence>
<protein>
    <submittedName>
        <fullName evidence="1">PD-(D/E)XK nuclease superfamily protein</fullName>
    </submittedName>
</protein>
<evidence type="ECO:0000313" key="1">
    <source>
        <dbReference type="EMBL" id="ROT87589.1"/>
    </source>
</evidence>
<gene>
    <name evidence="1" type="ORF">BMONG18_0129</name>
</gene>
<dbReference type="RefSeq" id="WP_123644297.1">
    <property type="nucleotide sequence ID" value="NZ_QRAJ01000001.1"/>
</dbReference>
<sequence length="353" mass="40328">MKNEISKNLFDYATSELSQDAFLCWLAANWDSEDESVHASAQNLLFHCINTAHNGNTTYENSESPAADTHMGQRHEDIQVHKIERQHQHIDVYLELNYMGRKYAVIIEDKTQSRDHDDQLNRYYEELSINPADAQLVGLYFKSDFVPERSDINESMKGTYIVMDYNDILGCLSNGSTNLILQSYRDRLQEKADHAQEFRSKAVKDWNKDQFCAFFESTLSSLHSIGLSGSFGRNDNRNGGRYSMWFGNQRKLGPHRDSFHLNLETANKNPNGNLACRIIVRWDGDGTGGRRSRRDFELPQIGDRCSSMKSQFAIMGRLFDINSNSTDGVEELTDKINDAIATYQTRCDANASE</sequence>
<comment type="caution">
    <text evidence="1">The sequence shown here is derived from an EMBL/GenBank/DDBJ whole genome shotgun (WGS) entry which is preliminary data.</text>
</comment>
<dbReference type="EMBL" id="QRAJ01000001">
    <property type="protein sequence ID" value="ROT87589.1"/>
    <property type="molecule type" value="Genomic_DNA"/>
</dbReference>
<dbReference type="InterPro" id="IPR029470">
    <property type="entry name" value="PDDEXK_4"/>
</dbReference>
<dbReference type="AlphaFoldDB" id="A0A423UFV3"/>
<proteinExistence type="predicted"/>